<dbReference type="FunFam" id="1.20.5.170:FF:000067">
    <property type="entry name" value="BZIP transcription factor"/>
    <property type="match status" value="1"/>
</dbReference>
<dbReference type="GO" id="GO:0034599">
    <property type="term" value="P:cellular response to oxidative stress"/>
    <property type="evidence" value="ECO:0007669"/>
    <property type="project" value="UniProtKB-ARBA"/>
</dbReference>
<feature type="compositionally biased region" description="Low complexity" evidence="5">
    <location>
        <begin position="69"/>
        <end position="79"/>
    </location>
</feature>
<dbReference type="InterPro" id="IPR046347">
    <property type="entry name" value="bZIP_sf"/>
</dbReference>
<evidence type="ECO:0000256" key="4">
    <source>
        <dbReference type="ARBA" id="ARBA00038132"/>
    </source>
</evidence>
<evidence type="ECO:0000256" key="2">
    <source>
        <dbReference type="ARBA" id="ARBA00004496"/>
    </source>
</evidence>
<dbReference type="PANTHER" id="PTHR40621">
    <property type="entry name" value="TRANSCRIPTION FACTOR KAPC-RELATED"/>
    <property type="match status" value="1"/>
</dbReference>
<evidence type="ECO:0000256" key="5">
    <source>
        <dbReference type="SAM" id="MobiDB-lite"/>
    </source>
</evidence>
<evidence type="ECO:0000313" key="8">
    <source>
        <dbReference type="Proteomes" id="UP000234585"/>
    </source>
</evidence>
<dbReference type="InterPro" id="IPR004827">
    <property type="entry name" value="bZIP"/>
</dbReference>
<feature type="domain" description="BZIP" evidence="6">
    <location>
        <begin position="119"/>
        <end position="177"/>
    </location>
</feature>
<dbReference type="SMART" id="SM00338">
    <property type="entry name" value="BRLZ"/>
    <property type="match status" value="1"/>
</dbReference>
<feature type="compositionally biased region" description="Basic and acidic residues" evidence="5">
    <location>
        <begin position="130"/>
        <end position="146"/>
    </location>
</feature>
<feature type="compositionally biased region" description="Polar residues" evidence="5">
    <location>
        <begin position="27"/>
        <end position="49"/>
    </location>
</feature>
<feature type="region of interest" description="Disordered" evidence="5">
    <location>
        <begin position="180"/>
        <end position="225"/>
    </location>
</feature>
<dbReference type="PROSITE" id="PS00036">
    <property type="entry name" value="BZIP_BASIC"/>
    <property type="match status" value="1"/>
</dbReference>
<proteinExistence type="inferred from homology"/>
<protein>
    <recommendedName>
        <fullName evidence="6">BZIP domain-containing protein</fullName>
    </recommendedName>
</protein>
<dbReference type="GO" id="GO:0001228">
    <property type="term" value="F:DNA-binding transcription activator activity, RNA polymerase II-specific"/>
    <property type="evidence" value="ECO:0007669"/>
    <property type="project" value="TreeGrafter"/>
</dbReference>
<evidence type="ECO:0000259" key="6">
    <source>
        <dbReference type="PROSITE" id="PS50217"/>
    </source>
</evidence>
<dbReference type="PROSITE" id="PS50217">
    <property type="entry name" value="BZIP"/>
    <property type="match status" value="1"/>
</dbReference>
<dbReference type="SUPFAM" id="SSF57959">
    <property type="entry name" value="Leucine zipper domain"/>
    <property type="match status" value="1"/>
</dbReference>
<feature type="compositionally biased region" description="Low complexity" evidence="5">
    <location>
        <begin position="1"/>
        <end position="18"/>
    </location>
</feature>
<keyword evidence="3" id="KW-0539">Nucleus</keyword>
<evidence type="ECO:0000256" key="1">
    <source>
        <dbReference type="ARBA" id="ARBA00004123"/>
    </source>
</evidence>
<sequence>MDYSYYSNPQSQQYPPFYGFNGAAAPDQNNQISSPDDIQETLASLNYQTFDPAFQPPPGSYALPPQSPPESFSKQSSSSNDFRNSHTEVTSLDGTEDQAGGLGPSSSEEKDTSMPAQTKRKAQNRAAQRAFRERKERHVRDLEDKVTSLQDKSSAILAENERLKHDLARFSTENEILRATSRQSLDARNPSQPSPPPTATTTGPMQYRPTDFSSDGGPDGEDASPRHRIAVCKITGERLLDAGATWDFIQNHELFKKGLVDIEAISARLKGMAQCDGRGPAFAVGAVRTAIEEVAAEGKDDLI</sequence>
<comment type="similarity">
    <text evidence="4">Belongs to the bZIP family. YAP subfamily.</text>
</comment>
<accession>A0A2I2F9A0</accession>
<dbReference type="STRING" id="41067.A0A2I2F9A0"/>
<keyword evidence="8" id="KW-1185">Reference proteome</keyword>
<evidence type="ECO:0000256" key="3">
    <source>
        <dbReference type="ARBA" id="ARBA00023242"/>
    </source>
</evidence>
<reference evidence="7 8" key="1">
    <citation type="submission" date="2017-12" db="EMBL/GenBank/DDBJ databases">
        <authorList>
            <consortium name="DOE Joint Genome Institute"/>
            <person name="Haridas S."/>
            <person name="Kjaerbolling I."/>
            <person name="Vesth T.C."/>
            <person name="Frisvad J.C."/>
            <person name="Nybo J.L."/>
            <person name="Theobald S."/>
            <person name="Kuo A."/>
            <person name="Bowyer P."/>
            <person name="Matsuda Y."/>
            <person name="Mondo S."/>
            <person name="Lyhne E.K."/>
            <person name="Kogle M.E."/>
            <person name="Clum A."/>
            <person name="Lipzen A."/>
            <person name="Salamov A."/>
            <person name="Ngan C.Y."/>
            <person name="Daum C."/>
            <person name="Chiniquy J."/>
            <person name="Barry K."/>
            <person name="LaButti K."/>
            <person name="Simmons B.A."/>
            <person name="Magnuson J.K."/>
            <person name="Mortensen U.H."/>
            <person name="Larsen T.O."/>
            <person name="Grigoriev I.V."/>
            <person name="Baker S.E."/>
            <person name="Andersen M.R."/>
            <person name="Nordberg H.P."/>
            <person name="Cantor M.N."/>
            <person name="Hua S.X."/>
        </authorList>
    </citation>
    <scope>NUCLEOTIDE SEQUENCE [LARGE SCALE GENOMIC DNA]</scope>
    <source>
        <strain evidence="7 8">CBS 102.13</strain>
    </source>
</reference>
<feature type="region of interest" description="Disordered" evidence="5">
    <location>
        <begin position="1"/>
        <end position="148"/>
    </location>
</feature>
<dbReference type="Gene3D" id="1.10.238.100">
    <property type="entry name" value="YAP1 redox domain. Chain B"/>
    <property type="match status" value="1"/>
</dbReference>
<dbReference type="AlphaFoldDB" id="A0A2I2F9A0"/>
<dbReference type="RefSeq" id="XP_024671226.1">
    <property type="nucleotide sequence ID" value="XM_024812930.1"/>
</dbReference>
<dbReference type="Gene3D" id="1.20.5.170">
    <property type="match status" value="1"/>
</dbReference>
<dbReference type="GeneID" id="36520090"/>
<organism evidence="7 8">
    <name type="scientific">Aspergillus candidus</name>
    <dbReference type="NCBI Taxonomy" id="41067"/>
    <lineage>
        <taxon>Eukaryota</taxon>
        <taxon>Fungi</taxon>
        <taxon>Dikarya</taxon>
        <taxon>Ascomycota</taxon>
        <taxon>Pezizomycotina</taxon>
        <taxon>Eurotiomycetes</taxon>
        <taxon>Eurotiomycetidae</taxon>
        <taxon>Eurotiales</taxon>
        <taxon>Aspergillaceae</taxon>
        <taxon>Aspergillus</taxon>
        <taxon>Aspergillus subgen. Circumdati</taxon>
    </lineage>
</organism>
<dbReference type="GO" id="GO:0005737">
    <property type="term" value="C:cytoplasm"/>
    <property type="evidence" value="ECO:0007669"/>
    <property type="project" value="UniProtKB-SubCell"/>
</dbReference>
<dbReference type="GO" id="GO:0000976">
    <property type="term" value="F:transcription cis-regulatory region binding"/>
    <property type="evidence" value="ECO:0007669"/>
    <property type="project" value="InterPro"/>
</dbReference>
<dbReference type="GO" id="GO:0090575">
    <property type="term" value="C:RNA polymerase II transcription regulator complex"/>
    <property type="evidence" value="ECO:0007669"/>
    <property type="project" value="TreeGrafter"/>
</dbReference>
<dbReference type="EMBL" id="KZ559144">
    <property type="protein sequence ID" value="PLB37214.1"/>
    <property type="molecule type" value="Genomic_DNA"/>
</dbReference>
<dbReference type="PANTHER" id="PTHR40621:SF8">
    <property type="entry name" value="AP-1-LIKE TRANSCRIPTION FACTOR YAP3"/>
    <property type="match status" value="1"/>
</dbReference>
<dbReference type="InterPro" id="IPR050936">
    <property type="entry name" value="AP-1-like"/>
</dbReference>
<evidence type="ECO:0000313" key="7">
    <source>
        <dbReference type="EMBL" id="PLB37214.1"/>
    </source>
</evidence>
<dbReference type="Proteomes" id="UP000234585">
    <property type="component" value="Unassembled WGS sequence"/>
</dbReference>
<gene>
    <name evidence="7" type="ORF">BDW47DRAFT_107136</name>
</gene>
<dbReference type="OrthoDB" id="4940293at2759"/>
<name>A0A2I2F9A0_ASPCN</name>
<dbReference type="CDD" id="cd14688">
    <property type="entry name" value="bZIP_YAP"/>
    <property type="match status" value="1"/>
</dbReference>
<dbReference type="Pfam" id="PF00170">
    <property type="entry name" value="bZIP_1"/>
    <property type="match status" value="1"/>
</dbReference>
<comment type="subcellular location">
    <subcellularLocation>
        <location evidence="2">Cytoplasm</location>
    </subcellularLocation>
    <subcellularLocation>
        <location evidence="1">Nucleus</location>
    </subcellularLocation>
</comment>